<proteinExistence type="predicted"/>
<organism evidence="1">
    <name type="scientific">Opuntia streptacantha</name>
    <name type="common">Prickly pear cactus</name>
    <name type="synonym">Opuntia cardona</name>
    <dbReference type="NCBI Taxonomy" id="393608"/>
    <lineage>
        <taxon>Eukaryota</taxon>
        <taxon>Viridiplantae</taxon>
        <taxon>Streptophyta</taxon>
        <taxon>Embryophyta</taxon>
        <taxon>Tracheophyta</taxon>
        <taxon>Spermatophyta</taxon>
        <taxon>Magnoliopsida</taxon>
        <taxon>eudicotyledons</taxon>
        <taxon>Gunneridae</taxon>
        <taxon>Pentapetalae</taxon>
        <taxon>Caryophyllales</taxon>
        <taxon>Cactineae</taxon>
        <taxon>Cactaceae</taxon>
        <taxon>Opuntioideae</taxon>
        <taxon>Opuntia</taxon>
    </lineage>
</organism>
<dbReference type="EMBL" id="GISG01073071">
    <property type="protein sequence ID" value="MBA4630300.1"/>
    <property type="molecule type" value="Transcribed_RNA"/>
</dbReference>
<protein>
    <submittedName>
        <fullName evidence="1">Uncharacterized protein</fullName>
    </submittedName>
</protein>
<reference evidence="1" key="1">
    <citation type="journal article" date="2013" name="J. Plant Res.">
        <title>Effect of fungi and light on seed germination of three Opuntia species from semiarid lands of central Mexico.</title>
        <authorList>
            <person name="Delgado-Sanchez P."/>
            <person name="Jimenez-Bremont J.F."/>
            <person name="Guerrero-Gonzalez Mde L."/>
            <person name="Flores J."/>
        </authorList>
    </citation>
    <scope>NUCLEOTIDE SEQUENCE</scope>
    <source>
        <tissue evidence="1">Cladode</tissue>
    </source>
</reference>
<evidence type="ECO:0000313" key="1">
    <source>
        <dbReference type="EMBL" id="MBA4630300.1"/>
    </source>
</evidence>
<dbReference type="AlphaFoldDB" id="A0A7C9CZG3"/>
<reference evidence="1" key="2">
    <citation type="submission" date="2020-07" db="EMBL/GenBank/DDBJ databases">
        <authorList>
            <person name="Vera ALvarez R."/>
            <person name="Arias-Moreno D.M."/>
            <person name="Jimenez-Jacinto V."/>
            <person name="Jimenez-Bremont J.F."/>
            <person name="Swaminathan K."/>
            <person name="Moose S.P."/>
            <person name="Guerrero-Gonzalez M.L."/>
            <person name="Marino-Ramirez L."/>
            <person name="Landsman D."/>
            <person name="Rodriguez-Kessler M."/>
            <person name="Delgado-Sanchez P."/>
        </authorList>
    </citation>
    <scope>NUCLEOTIDE SEQUENCE</scope>
    <source>
        <tissue evidence="1">Cladode</tissue>
    </source>
</reference>
<dbReference type="AntiFam" id="ANF00122">
    <property type="entry name" value="Shadow ORF (opposite clpB)"/>
</dbReference>
<name>A0A7C9CZG3_OPUST</name>
<sequence>MAVLPTPGSPMRTGLFLVLLERIWIHLRISSSLPITGSSFPSLAIAVKSLPYFSSASYFPSGSWSMTDWRPLTTCIADRNVFSESWNSLNNCLPNLLSSLKARTKCSTDTKESPYSFLNSLAR</sequence>
<accession>A0A7C9CZG3</accession>